<evidence type="ECO:0000256" key="4">
    <source>
        <dbReference type="ARBA" id="ARBA00023157"/>
    </source>
</evidence>
<evidence type="ECO:0000256" key="1">
    <source>
        <dbReference type="ARBA" id="ARBA00022729"/>
    </source>
</evidence>
<dbReference type="FunFam" id="2.60.40.10:FF:002491">
    <property type="entry name" value="T cell receptor beta variable 12-4"/>
    <property type="match status" value="1"/>
</dbReference>
<dbReference type="GO" id="GO:0042101">
    <property type="term" value="C:T cell receptor complex"/>
    <property type="evidence" value="ECO:0007669"/>
    <property type="project" value="UniProtKB-KW"/>
</dbReference>
<feature type="signal peptide" evidence="9">
    <location>
        <begin position="1"/>
        <end position="21"/>
    </location>
</feature>
<evidence type="ECO:0000256" key="7">
    <source>
        <dbReference type="ARBA" id="ARBA00043266"/>
    </source>
</evidence>
<evidence type="ECO:0000256" key="8">
    <source>
        <dbReference type="SAM" id="MobiDB-lite"/>
    </source>
</evidence>
<dbReference type="PANTHER" id="PTHR23268">
    <property type="entry name" value="T-CELL RECEPTOR BETA CHAIN"/>
    <property type="match status" value="1"/>
</dbReference>
<keyword evidence="3" id="KW-1064">Adaptive immunity</keyword>
<evidence type="ECO:0000313" key="11">
    <source>
        <dbReference type="Ensembl" id="ENSCCNP00000010754.1"/>
    </source>
</evidence>
<sequence length="138" mass="15376">MGTRLLCWIILCLLGIAGVSQSPMHRVTEKGQNVTLRCDPISDHVTLYWYQQNPGQGPEFLIYFQNEFATDTSGMPNDRFSAERPEGSSSTLKIKSAEQEDSALYLCASSLVTVWHSHLLPAHKPHVPAVLTVPRNPE</sequence>
<dbReference type="PANTHER" id="PTHR23268:SF20">
    <property type="entry name" value="T CELL RECEPTOR BETA VARIABLE 7-4-RELATED"/>
    <property type="match status" value="1"/>
</dbReference>
<keyword evidence="1 9" id="KW-0732">Signal</keyword>
<keyword evidence="2" id="KW-0391">Immunity</keyword>
<feature type="region of interest" description="Disordered" evidence="8">
    <location>
        <begin position="74"/>
        <end position="93"/>
    </location>
</feature>
<evidence type="ECO:0000256" key="6">
    <source>
        <dbReference type="ARBA" id="ARBA00023319"/>
    </source>
</evidence>
<proteinExistence type="predicted"/>
<dbReference type="GO" id="GO:0002250">
    <property type="term" value="P:adaptive immune response"/>
    <property type="evidence" value="ECO:0007669"/>
    <property type="project" value="UniProtKB-KW"/>
</dbReference>
<dbReference type="InterPro" id="IPR050413">
    <property type="entry name" value="TCR_beta_variable"/>
</dbReference>
<dbReference type="GO" id="GO:0007166">
    <property type="term" value="P:cell surface receptor signaling pathway"/>
    <property type="evidence" value="ECO:0007669"/>
    <property type="project" value="TreeGrafter"/>
</dbReference>
<dbReference type="InterPro" id="IPR013106">
    <property type="entry name" value="Ig_V-set"/>
</dbReference>
<evidence type="ECO:0000256" key="9">
    <source>
        <dbReference type="SAM" id="SignalP"/>
    </source>
</evidence>
<feature type="chain" id="PRO_5034564866" description="Ig-like domain-containing protein" evidence="9">
    <location>
        <begin position="22"/>
        <end position="138"/>
    </location>
</feature>
<organism evidence="11">
    <name type="scientific">Castor canadensis</name>
    <name type="common">American beaver</name>
    <dbReference type="NCBI Taxonomy" id="51338"/>
    <lineage>
        <taxon>Eukaryota</taxon>
        <taxon>Metazoa</taxon>
        <taxon>Chordata</taxon>
        <taxon>Craniata</taxon>
        <taxon>Vertebrata</taxon>
        <taxon>Euteleostomi</taxon>
        <taxon>Mammalia</taxon>
        <taxon>Eutheria</taxon>
        <taxon>Euarchontoglires</taxon>
        <taxon>Glires</taxon>
        <taxon>Rodentia</taxon>
        <taxon>Castorimorpha</taxon>
        <taxon>Castoridae</taxon>
        <taxon>Castor</taxon>
    </lineage>
</organism>
<dbReference type="SMART" id="SM00409">
    <property type="entry name" value="IG"/>
    <property type="match status" value="1"/>
</dbReference>
<dbReference type="AlphaFoldDB" id="A0A8C0WIJ3"/>
<keyword evidence="7" id="KW-1279">T cell receptor</keyword>
<dbReference type="InterPro" id="IPR003599">
    <property type="entry name" value="Ig_sub"/>
</dbReference>
<dbReference type="InterPro" id="IPR007110">
    <property type="entry name" value="Ig-like_dom"/>
</dbReference>
<keyword evidence="5" id="KW-0675">Receptor</keyword>
<accession>A0A8C0WIJ3</accession>
<dbReference type="CDD" id="cd05899">
    <property type="entry name" value="IgV_TCR_beta"/>
    <property type="match status" value="1"/>
</dbReference>
<dbReference type="SUPFAM" id="SSF48726">
    <property type="entry name" value="Immunoglobulin"/>
    <property type="match status" value="1"/>
</dbReference>
<name>A0A8C0WIJ3_CASCN</name>
<protein>
    <recommendedName>
        <fullName evidence="10">Ig-like domain-containing protein</fullName>
    </recommendedName>
</protein>
<evidence type="ECO:0000256" key="5">
    <source>
        <dbReference type="ARBA" id="ARBA00023170"/>
    </source>
</evidence>
<dbReference type="SMART" id="SM00406">
    <property type="entry name" value="IGv"/>
    <property type="match status" value="1"/>
</dbReference>
<dbReference type="Pfam" id="PF07686">
    <property type="entry name" value="V-set"/>
    <property type="match status" value="1"/>
</dbReference>
<dbReference type="InterPro" id="IPR013783">
    <property type="entry name" value="Ig-like_fold"/>
</dbReference>
<dbReference type="PROSITE" id="PS50835">
    <property type="entry name" value="IG_LIKE"/>
    <property type="match status" value="1"/>
</dbReference>
<keyword evidence="4" id="KW-1015">Disulfide bond</keyword>
<evidence type="ECO:0000259" key="10">
    <source>
        <dbReference type="PROSITE" id="PS50835"/>
    </source>
</evidence>
<dbReference type="InterPro" id="IPR036179">
    <property type="entry name" value="Ig-like_dom_sf"/>
</dbReference>
<dbReference type="Ensembl" id="ENSCCNT00000014101.1">
    <property type="protein sequence ID" value="ENSCCNP00000010754.1"/>
    <property type="gene ID" value="ENSCCNG00000011178.1"/>
</dbReference>
<keyword evidence="6" id="KW-0393">Immunoglobulin domain</keyword>
<dbReference type="Gene3D" id="2.60.40.10">
    <property type="entry name" value="Immunoglobulins"/>
    <property type="match status" value="1"/>
</dbReference>
<feature type="domain" description="Ig-like" evidence="10">
    <location>
        <begin position="17"/>
        <end position="107"/>
    </location>
</feature>
<evidence type="ECO:0000256" key="2">
    <source>
        <dbReference type="ARBA" id="ARBA00022859"/>
    </source>
</evidence>
<evidence type="ECO:0000256" key="3">
    <source>
        <dbReference type="ARBA" id="ARBA00023130"/>
    </source>
</evidence>
<reference evidence="11" key="1">
    <citation type="submission" date="2023-09" db="UniProtKB">
        <authorList>
            <consortium name="Ensembl"/>
        </authorList>
    </citation>
    <scope>IDENTIFICATION</scope>
</reference>